<dbReference type="InterPro" id="IPR036291">
    <property type="entry name" value="NAD(P)-bd_dom_sf"/>
</dbReference>
<evidence type="ECO:0000313" key="3">
    <source>
        <dbReference type="EMBL" id="MEA5456935.1"/>
    </source>
</evidence>
<evidence type="ECO:0000259" key="2">
    <source>
        <dbReference type="Pfam" id="PF03807"/>
    </source>
</evidence>
<name>A0ABU5TBP5_9MICC</name>
<proteinExistence type="predicted"/>
<evidence type="ECO:0000256" key="1">
    <source>
        <dbReference type="ARBA" id="ARBA00023002"/>
    </source>
</evidence>
<reference evidence="3 4" key="1">
    <citation type="submission" date="2023-12" db="EMBL/GenBank/DDBJ databases">
        <title>Sinomonas terricola sp. nov, isolated from litchi orchard soil in Guangdong, PR China.</title>
        <authorList>
            <person name="Jiaxin W."/>
            <person name="Yang Z."/>
            <person name="Honghui Z."/>
        </authorList>
    </citation>
    <scope>NUCLEOTIDE SEQUENCE [LARGE SCALE GENOMIC DNA]</scope>
    <source>
        <strain evidence="3 4">JGH33</strain>
    </source>
</reference>
<comment type="caution">
    <text evidence="3">The sequence shown here is derived from an EMBL/GenBank/DDBJ whole genome shotgun (WGS) entry which is preliminary data.</text>
</comment>
<gene>
    <name evidence="3" type="ORF">SPF06_19610</name>
</gene>
<dbReference type="PANTHER" id="PTHR14239">
    <property type="entry name" value="DUDULIN-RELATED"/>
    <property type="match status" value="1"/>
</dbReference>
<accession>A0ABU5TBP5</accession>
<dbReference type="EMBL" id="JAYGGQ010000019">
    <property type="protein sequence ID" value="MEA5456935.1"/>
    <property type="molecule type" value="Genomic_DNA"/>
</dbReference>
<feature type="domain" description="Pyrroline-5-carboxylate reductase catalytic N-terminal" evidence="2">
    <location>
        <begin position="2"/>
        <end position="105"/>
    </location>
</feature>
<protein>
    <submittedName>
        <fullName evidence="3">NAD(P)-binding domain-containing protein</fullName>
    </submittedName>
</protein>
<organism evidence="3 4">
    <name type="scientific">Sinomonas terricola</name>
    <dbReference type="NCBI Taxonomy" id="3110330"/>
    <lineage>
        <taxon>Bacteria</taxon>
        <taxon>Bacillati</taxon>
        <taxon>Actinomycetota</taxon>
        <taxon>Actinomycetes</taxon>
        <taxon>Micrococcales</taxon>
        <taxon>Micrococcaceae</taxon>
        <taxon>Sinomonas</taxon>
    </lineage>
</organism>
<dbReference type="Proteomes" id="UP001304769">
    <property type="component" value="Unassembled WGS sequence"/>
</dbReference>
<sequence>MKIAVLGTGKVGRVLAARLAGLGHDVVIGTRDPGRTMGRTEPDDTGALPYAQWQAEHPDVRLLAFPDAGAHAEVVVNATRGAVSLDALNAVGADNLGGKVVLDLALPLDFSDGMPPTLTVANTDSLGEQVQCAFPNARVVKSLTSVFCEVMVDPGRIPGEHSIFLAGNDDVAKKTVQGILDQFGWPAESILDLGDITGARAVEMYSRLFFTLAEMFGSFELNINVIPGSH</sequence>
<evidence type="ECO:0000313" key="4">
    <source>
        <dbReference type="Proteomes" id="UP001304769"/>
    </source>
</evidence>
<dbReference type="Gene3D" id="3.40.50.720">
    <property type="entry name" value="NAD(P)-binding Rossmann-like Domain"/>
    <property type="match status" value="1"/>
</dbReference>
<dbReference type="RefSeq" id="WP_323280845.1">
    <property type="nucleotide sequence ID" value="NZ_JAYGGQ010000019.1"/>
</dbReference>
<dbReference type="InterPro" id="IPR028939">
    <property type="entry name" value="P5C_Rdtase_cat_N"/>
</dbReference>
<keyword evidence="1" id="KW-0560">Oxidoreductase</keyword>
<keyword evidence="4" id="KW-1185">Reference proteome</keyword>
<dbReference type="SUPFAM" id="SSF51735">
    <property type="entry name" value="NAD(P)-binding Rossmann-fold domains"/>
    <property type="match status" value="1"/>
</dbReference>
<dbReference type="InterPro" id="IPR051267">
    <property type="entry name" value="STEAP_metalloreductase"/>
</dbReference>
<dbReference type="Pfam" id="PF03807">
    <property type="entry name" value="F420_oxidored"/>
    <property type="match status" value="1"/>
</dbReference>